<keyword evidence="2" id="KW-0540">Nuclease</keyword>
<dbReference type="PANTHER" id="PTHR38590">
    <property type="entry name" value="BLL0828 PROTEIN"/>
    <property type="match status" value="1"/>
</dbReference>
<dbReference type="SUPFAM" id="SSF52980">
    <property type="entry name" value="Restriction endonuclease-like"/>
    <property type="match status" value="1"/>
</dbReference>
<feature type="domain" description="DUF559" evidence="1">
    <location>
        <begin position="264"/>
        <end position="330"/>
    </location>
</feature>
<dbReference type="GO" id="GO:0004519">
    <property type="term" value="F:endonuclease activity"/>
    <property type="evidence" value="ECO:0007669"/>
    <property type="project" value="UniProtKB-KW"/>
</dbReference>
<gene>
    <name evidence="2" type="ORF">JOE42_002750</name>
</gene>
<keyword evidence="3" id="KW-1185">Reference proteome</keyword>
<dbReference type="Pfam" id="PF04480">
    <property type="entry name" value="DUF559"/>
    <property type="match status" value="1"/>
</dbReference>
<sequence length="340" mass="36933">MTTRVDTAVPWWHDAPLDRVVRLSGAAMRDLAESVDPLPSDAPAALFFTLSNGSASEMVDAVVGAIEQAALDLVPFLLPGDVGDRSSLAHDAARTRARQWASTSEHFGPYLAHLAGASTSGRPLRVDSFARETRAAGAVRVIADVHGRERAVLVVDVPADSDPAAVATAAEWLCSTGTGVWLTGAGAPAVDRFSVLTVRTPSTPDDVDTIVDRFRPLSYPPVEGRPHAASAAEILLDRVLSTREWAAGRRHNRSVRPTTLSRPFTLDVSWVDEKVAIEIDGHEHRARAQFADDRSRDNLLQTHGWIVLRFTNEDVLADHESVMTMIEQALHRRRSKGTPT</sequence>
<dbReference type="RefSeq" id="WP_307806007.1">
    <property type="nucleotide sequence ID" value="NZ_JAFBBK010000001.1"/>
</dbReference>
<dbReference type="Proteomes" id="UP000703038">
    <property type="component" value="Unassembled WGS sequence"/>
</dbReference>
<evidence type="ECO:0000313" key="2">
    <source>
        <dbReference type="EMBL" id="MBM7416017.1"/>
    </source>
</evidence>
<dbReference type="PANTHER" id="PTHR38590:SF1">
    <property type="entry name" value="BLL0828 PROTEIN"/>
    <property type="match status" value="1"/>
</dbReference>
<keyword evidence="2" id="KW-0255">Endonuclease</keyword>
<name>A0ABS2KVS1_9NOCA</name>
<evidence type="ECO:0000313" key="3">
    <source>
        <dbReference type="Proteomes" id="UP000703038"/>
    </source>
</evidence>
<reference evidence="2 3" key="1">
    <citation type="submission" date="2021-01" db="EMBL/GenBank/DDBJ databases">
        <title>Genomics of switchgrass bacterial isolates.</title>
        <authorList>
            <person name="Shade A."/>
        </authorList>
    </citation>
    <scope>NUCLEOTIDE SEQUENCE [LARGE SCALE GENOMIC DNA]</scope>
    <source>
        <strain evidence="2 3">PvP111</strain>
    </source>
</reference>
<organism evidence="2 3">
    <name type="scientific">Rhodococcoides corynebacterioides</name>
    <dbReference type="NCBI Taxonomy" id="53972"/>
    <lineage>
        <taxon>Bacteria</taxon>
        <taxon>Bacillati</taxon>
        <taxon>Actinomycetota</taxon>
        <taxon>Actinomycetes</taxon>
        <taxon>Mycobacteriales</taxon>
        <taxon>Nocardiaceae</taxon>
        <taxon>Rhodococcoides</taxon>
    </lineage>
</organism>
<comment type="caution">
    <text evidence="2">The sequence shown here is derived from an EMBL/GenBank/DDBJ whole genome shotgun (WGS) entry which is preliminary data.</text>
</comment>
<accession>A0ABS2KVS1</accession>
<dbReference type="Gene3D" id="3.40.960.10">
    <property type="entry name" value="VSR Endonuclease"/>
    <property type="match status" value="1"/>
</dbReference>
<proteinExistence type="predicted"/>
<dbReference type="InterPro" id="IPR047216">
    <property type="entry name" value="Endonuclease_DUF559_bact"/>
</dbReference>
<protein>
    <submittedName>
        <fullName evidence="2">Very-short-patch-repair endonuclease</fullName>
    </submittedName>
</protein>
<dbReference type="EMBL" id="JAFBBK010000001">
    <property type="protein sequence ID" value="MBM7416017.1"/>
    <property type="molecule type" value="Genomic_DNA"/>
</dbReference>
<evidence type="ECO:0000259" key="1">
    <source>
        <dbReference type="Pfam" id="PF04480"/>
    </source>
</evidence>
<keyword evidence="2" id="KW-0378">Hydrolase</keyword>
<dbReference type="InterPro" id="IPR007569">
    <property type="entry name" value="DUF559"/>
</dbReference>
<dbReference type="InterPro" id="IPR011335">
    <property type="entry name" value="Restrct_endonuc-II-like"/>
</dbReference>